<organism evidence="6 7">
    <name type="scientific">Sphingobium indicum BiD32</name>
    <dbReference type="NCBI Taxonomy" id="1301087"/>
    <lineage>
        <taxon>Bacteria</taxon>
        <taxon>Pseudomonadati</taxon>
        <taxon>Pseudomonadota</taxon>
        <taxon>Alphaproteobacteria</taxon>
        <taxon>Sphingomonadales</taxon>
        <taxon>Sphingomonadaceae</taxon>
        <taxon>Sphingobium</taxon>
    </lineage>
</organism>
<dbReference type="AlphaFoldDB" id="N1MIL3"/>
<keyword evidence="2 5" id="KW-0812">Transmembrane</keyword>
<accession>N1MIL3</accession>
<dbReference type="Gene3D" id="1.20.120.1630">
    <property type="match status" value="1"/>
</dbReference>
<feature type="transmembrane region" description="Helical" evidence="5">
    <location>
        <begin position="102"/>
        <end position="126"/>
    </location>
</feature>
<feature type="transmembrane region" description="Helical" evidence="5">
    <location>
        <begin position="42"/>
        <end position="66"/>
    </location>
</feature>
<keyword evidence="4 5" id="KW-0472">Membrane</keyword>
<dbReference type="EMBL" id="CAVK010000055">
    <property type="protein sequence ID" value="CCW16786.1"/>
    <property type="molecule type" value="Genomic_DNA"/>
</dbReference>
<keyword evidence="7" id="KW-1185">Reference proteome</keyword>
<evidence type="ECO:0008006" key="8">
    <source>
        <dbReference type="Google" id="ProtNLM"/>
    </source>
</evidence>
<evidence type="ECO:0000313" key="7">
    <source>
        <dbReference type="Proteomes" id="UP000013201"/>
    </source>
</evidence>
<evidence type="ECO:0000256" key="4">
    <source>
        <dbReference type="ARBA" id="ARBA00023136"/>
    </source>
</evidence>
<gene>
    <name evidence="6" type="ORF">EBBID32_11240</name>
</gene>
<keyword evidence="3 5" id="KW-1133">Transmembrane helix</keyword>
<dbReference type="Pfam" id="PF04191">
    <property type="entry name" value="PEMT"/>
    <property type="match status" value="1"/>
</dbReference>
<reference evidence="6 7" key="1">
    <citation type="submission" date="2013-03" db="EMBL/GenBank/DDBJ databases">
        <authorList>
            <person name="Le V."/>
        </authorList>
    </citation>
    <scope>NUCLEOTIDE SEQUENCE [LARGE SCALE GENOMIC DNA]</scope>
    <source>
        <strain evidence="6 7">BiD32</strain>
    </source>
</reference>
<feature type="transmembrane region" description="Helical" evidence="5">
    <location>
        <begin position="12"/>
        <end position="30"/>
    </location>
</feature>
<comment type="caution">
    <text evidence="6">The sequence shown here is derived from an EMBL/GenBank/DDBJ whole genome shotgun (WGS) entry which is preliminary data.</text>
</comment>
<evidence type="ECO:0000256" key="3">
    <source>
        <dbReference type="ARBA" id="ARBA00022989"/>
    </source>
</evidence>
<evidence type="ECO:0000256" key="5">
    <source>
        <dbReference type="SAM" id="Phobius"/>
    </source>
</evidence>
<evidence type="ECO:0000256" key="1">
    <source>
        <dbReference type="ARBA" id="ARBA00004127"/>
    </source>
</evidence>
<sequence length="216" mass="24718">MATHQMQGFGLWGLAFVNSVVFILFALSFYKPQSPRDWRSFSAFSAFLFALFAEMYGFPLTIYLFAGWLQSHYPGVNWFSHDAGHLLEMMFGWRVNPHFGPFHMASFVLIGAGFWMISVGWAVLHAAQQRGAMATTGIYERLRHPQYVGFILILTGFLLQWPTLLTLAMYPVLVVMYVRLARHEEKAAIAEFGDAYRGYMARTGSFFPNWRARSAD</sequence>
<dbReference type="InterPro" id="IPR007318">
    <property type="entry name" value="Phopholipid_MeTrfase"/>
</dbReference>
<dbReference type="Proteomes" id="UP000013201">
    <property type="component" value="Unassembled WGS sequence"/>
</dbReference>
<evidence type="ECO:0000313" key="6">
    <source>
        <dbReference type="EMBL" id="CCW16786.1"/>
    </source>
</evidence>
<dbReference type="GO" id="GO:0012505">
    <property type="term" value="C:endomembrane system"/>
    <property type="evidence" value="ECO:0007669"/>
    <property type="project" value="UniProtKB-SubCell"/>
</dbReference>
<comment type="subcellular location">
    <subcellularLocation>
        <location evidence="1">Endomembrane system</location>
        <topology evidence="1">Multi-pass membrane protein</topology>
    </subcellularLocation>
</comment>
<feature type="transmembrane region" description="Helical" evidence="5">
    <location>
        <begin position="147"/>
        <end position="170"/>
    </location>
</feature>
<dbReference type="OrthoDB" id="9789029at2"/>
<reference evidence="7" key="2">
    <citation type="submission" date="2013-04" db="EMBL/GenBank/DDBJ databases">
        <title>Bisphenol A degrading Sphingobium sp. strain BiD32.</title>
        <authorList>
            <person name="Nielsen J.L."/>
            <person name="Zhou N.A."/>
            <person name="Kjeldal H."/>
        </authorList>
    </citation>
    <scope>NUCLEOTIDE SEQUENCE [LARGE SCALE GENOMIC DNA]</scope>
    <source>
        <strain evidence="7">BiD32</strain>
    </source>
</reference>
<protein>
    <recommendedName>
        <fullName evidence="8">Isoprenylcysteine carboxyl methyltransferase</fullName>
    </recommendedName>
</protein>
<evidence type="ECO:0000256" key="2">
    <source>
        <dbReference type="ARBA" id="ARBA00022692"/>
    </source>
</evidence>
<name>N1MIL3_9SPHN</name>
<proteinExistence type="predicted"/>